<reference evidence="3" key="2">
    <citation type="submission" date="2025-08" db="UniProtKB">
        <authorList>
            <consortium name="Ensembl"/>
        </authorList>
    </citation>
    <scope>IDENTIFICATION</scope>
</reference>
<protein>
    <recommendedName>
        <fullName evidence="2">BTB domain-containing protein</fullName>
    </recommendedName>
</protein>
<dbReference type="PANTHER" id="PTHR46105">
    <property type="entry name" value="AGAP004733-PA"/>
    <property type="match status" value="1"/>
</dbReference>
<dbReference type="GeneTree" id="ENSGT00870000137616"/>
<feature type="region of interest" description="Disordered" evidence="1">
    <location>
        <begin position="210"/>
        <end position="334"/>
    </location>
</feature>
<dbReference type="InterPro" id="IPR000210">
    <property type="entry name" value="BTB/POZ_dom"/>
</dbReference>
<dbReference type="SMART" id="SM00225">
    <property type="entry name" value="BTB"/>
    <property type="match status" value="1"/>
</dbReference>
<dbReference type="GO" id="GO:0000981">
    <property type="term" value="F:DNA-binding transcription factor activity, RNA polymerase II-specific"/>
    <property type="evidence" value="ECO:0000318"/>
    <property type="project" value="GO_Central"/>
</dbReference>
<evidence type="ECO:0000313" key="3">
    <source>
        <dbReference type="Ensembl" id="ENSCINP00000026513.2"/>
    </source>
</evidence>
<dbReference type="SUPFAM" id="SSF54695">
    <property type="entry name" value="POZ domain"/>
    <property type="match status" value="1"/>
</dbReference>
<dbReference type="InParanoid" id="F6W9P9"/>
<sequence length="334" mass="37195">MDSVKFKFVQEVTQYGDKLLKRLDEFRRKNLYYDVRIKTIDDEFVAHKVVLAACGGVFRRNFVDPNTMMIIGDVTEVTFDCCSIGLSPILNFAYSGILEITAENLIPVFVASGSTEMKEVQDICAGLTMERLGWIIDFDGKQSLCDVTIEESLAKLEKTLRINLKSFGESPVGVEGEFPCLSHVEETWPELGVVYKLLVDCVKKAKVIDDGNKVNNKPDEVVTVDTTPTKKEFATQDTKQEPEKTEVKEPKLPATQESTSTENSKSTTEITKDETIKESTKEATKELEDPKTPAKEDPKTPAKEDPKTPANEDPKTPANEDPKLPAKPPNINGN</sequence>
<dbReference type="AlphaFoldDB" id="F6W9P9"/>
<name>F6W9P9_CIOIN</name>
<proteinExistence type="predicted"/>
<feature type="domain" description="BTB" evidence="2">
    <location>
        <begin position="33"/>
        <end position="102"/>
    </location>
</feature>
<dbReference type="GO" id="GO:0006357">
    <property type="term" value="P:regulation of transcription by RNA polymerase II"/>
    <property type="evidence" value="ECO:0000318"/>
    <property type="project" value="GO_Central"/>
</dbReference>
<keyword evidence="4" id="KW-1185">Reference proteome</keyword>
<dbReference type="PANTHER" id="PTHR46105:SF28">
    <property type="entry name" value="ZINC FINGER PROTEIN 37-LIKE"/>
    <property type="match status" value="1"/>
</dbReference>
<feature type="compositionally biased region" description="Low complexity" evidence="1">
    <location>
        <begin position="255"/>
        <end position="269"/>
    </location>
</feature>
<dbReference type="Ensembl" id="ENSCINT00000026759.2">
    <property type="protein sequence ID" value="ENSCINP00000026513.2"/>
    <property type="gene ID" value="ENSCING00000014740.2"/>
</dbReference>
<dbReference type="Proteomes" id="UP000008144">
    <property type="component" value="Unassembled WGS sequence"/>
</dbReference>
<dbReference type="Pfam" id="PF00651">
    <property type="entry name" value="BTB"/>
    <property type="match status" value="1"/>
</dbReference>
<reference evidence="3" key="3">
    <citation type="submission" date="2025-09" db="UniProtKB">
        <authorList>
            <consortium name="Ensembl"/>
        </authorList>
    </citation>
    <scope>IDENTIFICATION</scope>
</reference>
<reference evidence="4" key="1">
    <citation type="journal article" date="2002" name="Science">
        <title>The draft genome of Ciona intestinalis: insights into chordate and vertebrate origins.</title>
        <authorList>
            <person name="Dehal P."/>
            <person name="Satou Y."/>
            <person name="Campbell R.K."/>
            <person name="Chapman J."/>
            <person name="Degnan B."/>
            <person name="De Tomaso A."/>
            <person name="Davidson B."/>
            <person name="Di Gregorio A."/>
            <person name="Gelpke M."/>
            <person name="Goodstein D.M."/>
            <person name="Harafuji N."/>
            <person name="Hastings K.E."/>
            <person name="Ho I."/>
            <person name="Hotta K."/>
            <person name="Huang W."/>
            <person name="Kawashima T."/>
            <person name="Lemaire P."/>
            <person name="Martinez D."/>
            <person name="Meinertzhagen I.A."/>
            <person name="Necula S."/>
            <person name="Nonaka M."/>
            <person name="Putnam N."/>
            <person name="Rash S."/>
            <person name="Saiga H."/>
            <person name="Satake M."/>
            <person name="Terry A."/>
            <person name="Yamada L."/>
            <person name="Wang H.G."/>
            <person name="Awazu S."/>
            <person name="Azumi K."/>
            <person name="Boore J."/>
            <person name="Branno M."/>
            <person name="Chin-Bow S."/>
            <person name="DeSantis R."/>
            <person name="Doyle S."/>
            <person name="Francino P."/>
            <person name="Keys D.N."/>
            <person name="Haga S."/>
            <person name="Hayashi H."/>
            <person name="Hino K."/>
            <person name="Imai K.S."/>
            <person name="Inaba K."/>
            <person name="Kano S."/>
            <person name="Kobayashi K."/>
            <person name="Kobayashi M."/>
            <person name="Lee B.I."/>
            <person name="Makabe K.W."/>
            <person name="Manohar C."/>
            <person name="Matassi G."/>
            <person name="Medina M."/>
            <person name="Mochizuki Y."/>
            <person name="Mount S."/>
            <person name="Morishita T."/>
            <person name="Miura S."/>
            <person name="Nakayama A."/>
            <person name="Nishizaka S."/>
            <person name="Nomoto H."/>
            <person name="Ohta F."/>
            <person name="Oishi K."/>
            <person name="Rigoutsos I."/>
            <person name="Sano M."/>
            <person name="Sasaki A."/>
            <person name="Sasakura Y."/>
            <person name="Shoguchi E."/>
            <person name="Shin-i T."/>
            <person name="Spagnuolo A."/>
            <person name="Stainier D."/>
            <person name="Suzuki M.M."/>
            <person name="Tassy O."/>
            <person name="Takatori N."/>
            <person name="Tokuoka M."/>
            <person name="Yagi K."/>
            <person name="Yoshizaki F."/>
            <person name="Wada S."/>
            <person name="Zhang C."/>
            <person name="Hyatt P.D."/>
            <person name="Larimer F."/>
            <person name="Detter C."/>
            <person name="Doggett N."/>
            <person name="Glavina T."/>
            <person name="Hawkins T."/>
            <person name="Richardson P."/>
            <person name="Lucas S."/>
            <person name="Kohara Y."/>
            <person name="Levine M."/>
            <person name="Satoh N."/>
            <person name="Rokhsar D.S."/>
        </authorList>
    </citation>
    <scope>NUCLEOTIDE SEQUENCE [LARGE SCALE GENOMIC DNA]</scope>
</reference>
<dbReference type="InterPro" id="IPR050457">
    <property type="entry name" value="ZnFinger_BTB_dom_contain"/>
</dbReference>
<dbReference type="InterPro" id="IPR011333">
    <property type="entry name" value="SKP1/BTB/POZ_sf"/>
</dbReference>
<accession>F6W9P9</accession>
<feature type="compositionally biased region" description="Basic and acidic residues" evidence="1">
    <location>
        <begin position="270"/>
        <end position="324"/>
    </location>
</feature>
<evidence type="ECO:0000256" key="1">
    <source>
        <dbReference type="SAM" id="MobiDB-lite"/>
    </source>
</evidence>
<feature type="compositionally biased region" description="Basic and acidic residues" evidence="1">
    <location>
        <begin position="210"/>
        <end position="220"/>
    </location>
</feature>
<organism evidence="3 4">
    <name type="scientific">Ciona intestinalis</name>
    <name type="common">Transparent sea squirt</name>
    <name type="synonym">Ascidia intestinalis</name>
    <dbReference type="NCBI Taxonomy" id="7719"/>
    <lineage>
        <taxon>Eukaryota</taxon>
        <taxon>Metazoa</taxon>
        <taxon>Chordata</taxon>
        <taxon>Tunicata</taxon>
        <taxon>Ascidiacea</taxon>
        <taxon>Phlebobranchia</taxon>
        <taxon>Cionidae</taxon>
        <taxon>Ciona</taxon>
    </lineage>
</organism>
<feature type="compositionally biased region" description="Basic and acidic residues" evidence="1">
    <location>
        <begin position="228"/>
        <end position="251"/>
    </location>
</feature>
<evidence type="ECO:0000259" key="2">
    <source>
        <dbReference type="PROSITE" id="PS50097"/>
    </source>
</evidence>
<dbReference type="PROSITE" id="PS50097">
    <property type="entry name" value="BTB"/>
    <property type="match status" value="1"/>
</dbReference>
<dbReference type="Gene3D" id="3.30.710.10">
    <property type="entry name" value="Potassium Channel Kv1.1, Chain A"/>
    <property type="match status" value="1"/>
</dbReference>
<dbReference type="HOGENOM" id="CLU_832947_0_0_1"/>
<evidence type="ECO:0000313" key="4">
    <source>
        <dbReference type="Proteomes" id="UP000008144"/>
    </source>
</evidence>
<dbReference type="GO" id="GO:0000978">
    <property type="term" value="F:RNA polymerase II cis-regulatory region sequence-specific DNA binding"/>
    <property type="evidence" value="ECO:0000318"/>
    <property type="project" value="GO_Central"/>
</dbReference>